<dbReference type="EMBL" id="ANOH01000489">
    <property type="protein sequence ID" value="EMI51691.1"/>
    <property type="molecule type" value="Genomic_DNA"/>
</dbReference>
<comment type="caution">
    <text evidence="3">The sequence shown here is derived from an EMBL/GenBank/DDBJ whole genome shotgun (WGS) entry which is preliminary data.</text>
</comment>
<keyword evidence="4" id="KW-1185">Reference proteome</keyword>
<evidence type="ECO:0000259" key="2">
    <source>
        <dbReference type="Pfam" id="PF13519"/>
    </source>
</evidence>
<dbReference type="Proteomes" id="UP000011885">
    <property type="component" value="Unassembled WGS sequence"/>
</dbReference>
<dbReference type="InterPro" id="IPR002035">
    <property type="entry name" value="VWF_A"/>
</dbReference>
<evidence type="ECO:0000313" key="3">
    <source>
        <dbReference type="EMBL" id="EMI51691.1"/>
    </source>
</evidence>
<evidence type="ECO:0000313" key="4">
    <source>
        <dbReference type="Proteomes" id="UP000011885"/>
    </source>
</evidence>
<protein>
    <recommendedName>
        <fullName evidence="2">VWFA domain-containing protein</fullName>
    </recommendedName>
</protein>
<reference evidence="3 4" key="1">
    <citation type="journal article" date="2013" name="Mar. Genomics">
        <title>Expression of sulfatases in Rhodopirellula baltica and the diversity of sulfatases in the genus Rhodopirellula.</title>
        <authorList>
            <person name="Wegner C.E."/>
            <person name="Richter-Heitmann T."/>
            <person name="Klindworth A."/>
            <person name="Klockow C."/>
            <person name="Richter M."/>
            <person name="Achstetter T."/>
            <person name="Glockner F.O."/>
            <person name="Harder J."/>
        </authorList>
    </citation>
    <scope>NUCLEOTIDE SEQUENCE [LARGE SCALE GENOMIC DNA]</scope>
    <source>
        <strain evidence="3 4">SM41</strain>
    </source>
</reference>
<dbReference type="PATRIC" id="fig|1263870.3.peg.7247"/>
<feature type="compositionally biased region" description="Polar residues" evidence="1">
    <location>
        <begin position="118"/>
        <end position="130"/>
    </location>
</feature>
<accession>M5U1H0</accession>
<dbReference type="Pfam" id="PF13519">
    <property type="entry name" value="VWA_2"/>
    <property type="match status" value="1"/>
</dbReference>
<name>M5U1H0_9BACT</name>
<proteinExistence type="predicted"/>
<dbReference type="SUPFAM" id="SSF53300">
    <property type="entry name" value="vWA-like"/>
    <property type="match status" value="1"/>
</dbReference>
<dbReference type="CDD" id="cd00198">
    <property type="entry name" value="vWFA"/>
    <property type="match status" value="1"/>
</dbReference>
<feature type="region of interest" description="Disordered" evidence="1">
    <location>
        <begin position="43"/>
        <end position="136"/>
    </location>
</feature>
<evidence type="ECO:0000256" key="1">
    <source>
        <dbReference type="SAM" id="MobiDB-lite"/>
    </source>
</evidence>
<dbReference type="Gene3D" id="3.40.50.410">
    <property type="entry name" value="von Willebrand factor, type A domain"/>
    <property type="match status" value="1"/>
</dbReference>
<gene>
    <name evidence="3" type="ORF">RSSM_06833</name>
</gene>
<feature type="domain" description="VWFA" evidence="2">
    <location>
        <begin position="322"/>
        <end position="413"/>
    </location>
</feature>
<dbReference type="InterPro" id="IPR036465">
    <property type="entry name" value="vWFA_dom_sf"/>
</dbReference>
<organism evidence="3 4">
    <name type="scientific">Rhodopirellula sallentina SM41</name>
    <dbReference type="NCBI Taxonomy" id="1263870"/>
    <lineage>
        <taxon>Bacteria</taxon>
        <taxon>Pseudomonadati</taxon>
        <taxon>Planctomycetota</taxon>
        <taxon>Planctomycetia</taxon>
        <taxon>Pirellulales</taxon>
        <taxon>Pirellulaceae</taxon>
        <taxon>Rhodopirellula</taxon>
    </lineage>
</organism>
<dbReference type="AlphaFoldDB" id="M5U1H0"/>
<sequence length="505" mass="55872">MSVSNGIEFLLIPRSELAHAEANGYYRPENRGLKILEKHGRLYEVPADSAPPAELQGYRDLLQRERRTSSTKQTSPAAAPTPEDSVSEDPEDRVSEVSEDSISQDNVPDDACPEFNNPADNTDNVATCSDTPVPDASESLSMAAVIEQSQRETEQQQLQRQRLIDENEGWRKHWLRWNFWFAERRDAIFRQIGTNSISILVHVAIILALASFYLVSPQEDSLVIIAAPSENETLVEEFTIETDPVEITEPVDNEPDSAPVEDVVPEVVESAAVPDFLSTVSTASIKPPAMPAKSSMLPGKGNSPTKGKPTIFGSKFAAINNVFVIDNSNSMTRGRFETALIQLMITINQLTPKQRFYVIFYSDTAYGMMHPNTVRKLVAATPKNKASLANWLDTVPLCLRTNGKKAIQVAMDLKPDVIYVLGDGAFTDGAAKYFASKPNPNVVIHTRGMEVNKANAAQFKLLATSHRGNYRDVGVMPEGLAMSNRYPRKRNKTRGPIWGITLKLQ</sequence>